<dbReference type="AlphaFoldDB" id="C4YHQ8"/>
<keyword evidence="2" id="KW-1185">Reference proteome</keyword>
<protein>
    <submittedName>
        <fullName evidence="1">Uncharacterized protein</fullName>
    </submittedName>
</protein>
<proteinExistence type="predicted"/>
<evidence type="ECO:0000313" key="2">
    <source>
        <dbReference type="Proteomes" id="UP000001429"/>
    </source>
</evidence>
<gene>
    <name evidence="1" type="ORF">CAWG_03607</name>
</gene>
<dbReference type="EMBL" id="CH672349">
    <property type="protein sequence ID" value="EEQ45289.1"/>
    <property type="molecule type" value="Genomic_DNA"/>
</dbReference>
<sequence length="140" mass="15614">MVLIISLPIAFASWNIGWKKFWVSSNSRLYNSKFPKSMILDQVCAAIVKFKSSCSNEVSLTATSILSSKYPGVQNTYSVTPKKILNNGVEQIIWSYGTIPKLYQLSTIANNDKWEFGCFPSGGVLLKENFCKILSSNNKS</sequence>
<reference evidence="1 2" key="1">
    <citation type="journal article" date="2009" name="Nature">
        <title>Evolution of pathogenicity and sexual reproduction in eight Candida genomes.</title>
        <authorList>
            <person name="Butler G."/>
            <person name="Rasmussen M.D."/>
            <person name="Lin M.F."/>
            <person name="Santos M.A."/>
            <person name="Sakthikumar S."/>
            <person name="Munro C.A."/>
            <person name="Rheinbay E."/>
            <person name="Grabherr M."/>
            <person name="Forche A."/>
            <person name="Reedy J.L."/>
            <person name="Agrafioti I."/>
            <person name="Arnaud M.B."/>
            <person name="Bates S."/>
            <person name="Brown A.J."/>
            <person name="Brunke S."/>
            <person name="Costanzo M.C."/>
            <person name="Fitzpatrick D.A."/>
            <person name="de Groot P.W."/>
            <person name="Harris D."/>
            <person name="Hoyer L.L."/>
            <person name="Hube B."/>
            <person name="Klis F.M."/>
            <person name="Kodira C."/>
            <person name="Lennard N."/>
            <person name="Logue M.E."/>
            <person name="Martin R."/>
            <person name="Neiman A.M."/>
            <person name="Nikolaou E."/>
            <person name="Quail M.A."/>
            <person name="Quinn J."/>
            <person name="Santos M.C."/>
            <person name="Schmitzberger F.F."/>
            <person name="Sherlock G."/>
            <person name="Shah P."/>
            <person name="Silverstein K.A."/>
            <person name="Skrzypek M.S."/>
            <person name="Soll D."/>
            <person name="Staggs R."/>
            <person name="Stansfield I."/>
            <person name="Stumpf M.P."/>
            <person name="Sudbery P.E."/>
            <person name="Srikantha T."/>
            <person name="Zeng Q."/>
            <person name="Berman J."/>
            <person name="Berriman M."/>
            <person name="Heitman J."/>
            <person name="Gow N.A."/>
            <person name="Lorenz M.C."/>
            <person name="Birren B.W."/>
            <person name="Kellis M."/>
            <person name="Cuomo C.A."/>
        </authorList>
    </citation>
    <scope>NUCLEOTIDE SEQUENCE [LARGE SCALE GENOMIC DNA]</scope>
    <source>
        <strain evidence="1 2">WO-1</strain>
    </source>
</reference>
<dbReference type="PaxDb" id="5476-C4YHQ8"/>
<dbReference type="VEuPathDB" id="FungiDB:CAWG_03607"/>
<accession>C4YHQ8</accession>
<organism evidence="1 2">
    <name type="scientific">Candida albicans (strain WO-1)</name>
    <name type="common">Yeast</name>
    <dbReference type="NCBI Taxonomy" id="294748"/>
    <lineage>
        <taxon>Eukaryota</taxon>
        <taxon>Fungi</taxon>
        <taxon>Dikarya</taxon>
        <taxon>Ascomycota</taxon>
        <taxon>Saccharomycotina</taxon>
        <taxon>Pichiomycetes</taxon>
        <taxon>Debaryomycetaceae</taxon>
        <taxon>Candida/Lodderomyces clade</taxon>
        <taxon>Candida</taxon>
    </lineage>
</organism>
<dbReference type="HOGENOM" id="CLU_152672_0_0_1"/>
<dbReference type="Proteomes" id="UP000001429">
    <property type="component" value="Chromosome 4"/>
</dbReference>
<name>C4YHQ8_CANAW</name>
<evidence type="ECO:0000313" key="1">
    <source>
        <dbReference type="EMBL" id="EEQ45289.1"/>
    </source>
</evidence>